<gene>
    <name evidence="1" type="ORF">GLRG_01649</name>
</gene>
<dbReference type="VEuPathDB" id="FungiDB:GLRG_01649"/>
<proteinExistence type="predicted"/>
<dbReference type="GeneID" id="24407014"/>
<reference evidence="2" key="1">
    <citation type="journal article" date="2012" name="Nat. Genet.">
        <title>Lifestyle transitions in plant pathogenic Colletotrichum fungi deciphered by genome and transcriptome analyses.</title>
        <authorList>
            <person name="O'Connell R.J."/>
            <person name="Thon M.R."/>
            <person name="Hacquard S."/>
            <person name="Amyotte S.G."/>
            <person name="Kleemann J."/>
            <person name="Torres M.F."/>
            <person name="Damm U."/>
            <person name="Buiate E.A."/>
            <person name="Epstein L."/>
            <person name="Alkan N."/>
            <person name="Altmueller J."/>
            <person name="Alvarado-Balderrama L."/>
            <person name="Bauser C.A."/>
            <person name="Becker C."/>
            <person name="Birren B.W."/>
            <person name="Chen Z."/>
            <person name="Choi J."/>
            <person name="Crouch J.A."/>
            <person name="Duvick J.P."/>
            <person name="Farman M.A."/>
            <person name="Gan P."/>
            <person name="Heiman D."/>
            <person name="Henrissat B."/>
            <person name="Howard R.J."/>
            <person name="Kabbage M."/>
            <person name="Koch C."/>
            <person name="Kracher B."/>
            <person name="Kubo Y."/>
            <person name="Law A.D."/>
            <person name="Lebrun M.-H."/>
            <person name="Lee Y.-H."/>
            <person name="Miyara I."/>
            <person name="Moore N."/>
            <person name="Neumann U."/>
            <person name="Nordstroem K."/>
            <person name="Panaccione D.G."/>
            <person name="Panstruga R."/>
            <person name="Place M."/>
            <person name="Proctor R.H."/>
            <person name="Prusky D."/>
            <person name="Rech G."/>
            <person name="Reinhardt R."/>
            <person name="Rollins J.A."/>
            <person name="Rounsley S."/>
            <person name="Schardl C.L."/>
            <person name="Schwartz D.C."/>
            <person name="Shenoy N."/>
            <person name="Shirasu K."/>
            <person name="Sikhakolli U.R."/>
            <person name="Stueber K."/>
            <person name="Sukno S.A."/>
            <person name="Sweigard J.A."/>
            <person name="Takano Y."/>
            <person name="Takahara H."/>
            <person name="Trail F."/>
            <person name="van der Does H.C."/>
            <person name="Voll L.M."/>
            <person name="Will I."/>
            <person name="Young S."/>
            <person name="Zeng Q."/>
            <person name="Zhang J."/>
            <person name="Zhou S."/>
            <person name="Dickman M.B."/>
            <person name="Schulze-Lefert P."/>
            <person name="Ver Loren van Themaat E."/>
            <person name="Ma L.-J."/>
            <person name="Vaillancourt L.J."/>
        </authorList>
    </citation>
    <scope>NUCLEOTIDE SEQUENCE [LARGE SCALE GENOMIC DNA]</scope>
    <source>
        <strain evidence="2">M1.001 / M2 / FGSC 10212</strain>
    </source>
</reference>
<keyword evidence="2" id="KW-1185">Reference proteome</keyword>
<dbReference type="Proteomes" id="UP000008782">
    <property type="component" value="Unassembled WGS sequence"/>
</dbReference>
<dbReference type="EMBL" id="GG697334">
    <property type="protein sequence ID" value="EFQ26505.1"/>
    <property type="molecule type" value="Genomic_DNA"/>
</dbReference>
<evidence type="ECO:0000313" key="2">
    <source>
        <dbReference type="Proteomes" id="UP000008782"/>
    </source>
</evidence>
<protein>
    <submittedName>
        <fullName evidence="1">Uncharacterized protein</fullName>
    </submittedName>
</protein>
<dbReference type="HOGENOM" id="CLU_156677_0_0_1"/>
<name>E3Q6Q7_COLGM</name>
<dbReference type="AlphaFoldDB" id="E3Q6Q7"/>
<sequence>MVSGRQYYEMPPVGQAMSSAYSGIRRFDPDYGLDHCHDKYGVEHQKDYRLAAARTVHGTGAARARQSLSAMDEKRANEIRRGVYAHVFLDVKNSHKSDAL</sequence>
<dbReference type="OrthoDB" id="4850251at2759"/>
<dbReference type="RefSeq" id="XP_008090525.1">
    <property type="nucleotide sequence ID" value="XM_008092334.1"/>
</dbReference>
<organism evidence="2">
    <name type="scientific">Colletotrichum graminicola (strain M1.001 / M2 / FGSC 10212)</name>
    <name type="common">Maize anthracnose fungus</name>
    <name type="synonym">Glomerella graminicola</name>
    <dbReference type="NCBI Taxonomy" id="645133"/>
    <lineage>
        <taxon>Eukaryota</taxon>
        <taxon>Fungi</taxon>
        <taxon>Dikarya</taxon>
        <taxon>Ascomycota</taxon>
        <taxon>Pezizomycotina</taxon>
        <taxon>Sordariomycetes</taxon>
        <taxon>Hypocreomycetidae</taxon>
        <taxon>Glomerellales</taxon>
        <taxon>Glomerellaceae</taxon>
        <taxon>Colletotrichum</taxon>
        <taxon>Colletotrichum graminicola species complex</taxon>
    </lineage>
</organism>
<accession>E3Q6Q7</accession>
<dbReference type="eggNOG" id="ENOG502R7U2">
    <property type="taxonomic scope" value="Eukaryota"/>
</dbReference>
<evidence type="ECO:0000313" key="1">
    <source>
        <dbReference type="EMBL" id="EFQ26505.1"/>
    </source>
</evidence>